<name>A0A2G2Y4S5_CAPAN</name>
<dbReference type="InterPro" id="IPR003591">
    <property type="entry name" value="Leu-rich_rpt_typical-subtyp"/>
</dbReference>
<accession>A0A2G2Y4S5</accession>
<keyword evidence="5" id="KW-1185">Reference proteome</keyword>
<dbReference type="Gramene" id="PHT64728">
    <property type="protein sequence ID" value="PHT64728"/>
    <property type="gene ID" value="T459_29153"/>
</dbReference>
<reference evidence="4 5" key="1">
    <citation type="journal article" date="2014" name="Nat. Genet.">
        <title>Genome sequence of the hot pepper provides insights into the evolution of pungency in Capsicum species.</title>
        <authorList>
            <person name="Kim S."/>
            <person name="Park M."/>
            <person name="Yeom S.I."/>
            <person name="Kim Y.M."/>
            <person name="Lee J.M."/>
            <person name="Lee H.A."/>
            <person name="Seo E."/>
            <person name="Choi J."/>
            <person name="Cheong K."/>
            <person name="Kim K.T."/>
            <person name="Jung K."/>
            <person name="Lee G.W."/>
            <person name="Oh S.K."/>
            <person name="Bae C."/>
            <person name="Kim S.B."/>
            <person name="Lee H.Y."/>
            <person name="Kim S.Y."/>
            <person name="Kim M.S."/>
            <person name="Kang B.C."/>
            <person name="Jo Y.D."/>
            <person name="Yang H.B."/>
            <person name="Jeong H.J."/>
            <person name="Kang W.H."/>
            <person name="Kwon J.K."/>
            <person name="Shin C."/>
            <person name="Lim J.Y."/>
            <person name="Park J.H."/>
            <person name="Huh J.H."/>
            <person name="Kim J.S."/>
            <person name="Kim B.D."/>
            <person name="Cohen O."/>
            <person name="Paran I."/>
            <person name="Suh M.C."/>
            <person name="Lee S.B."/>
            <person name="Kim Y.K."/>
            <person name="Shin Y."/>
            <person name="Noh S.J."/>
            <person name="Park J."/>
            <person name="Seo Y.S."/>
            <person name="Kwon S.Y."/>
            <person name="Kim H.A."/>
            <person name="Park J.M."/>
            <person name="Kim H.J."/>
            <person name="Choi S.B."/>
            <person name="Bosland P.W."/>
            <person name="Reeves G."/>
            <person name="Jo S.H."/>
            <person name="Lee B.W."/>
            <person name="Cho H.T."/>
            <person name="Choi H.S."/>
            <person name="Lee M.S."/>
            <person name="Yu Y."/>
            <person name="Do Choi Y."/>
            <person name="Park B.S."/>
            <person name="van Deynze A."/>
            <person name="Ashrafi H."/>
            <person name="Hill T."/>
            <person name="Kim W.T."/>
            <person name="Pai H.S."/>
            <person name="Ahn H.K."/>
            <person name="Yeam I."/>
            <person name="Giovannoni J.J."/>
            <person name="Rose J.K."/>
            <person name="Sorensen I."/>
            <person name="Lee S.J."/>
            <person name="Kim R.W."/>
            <person name="Choi I.Y."/>
            <person name="Choi B.S."/>
            <person name="Lim J.S."/>
            <person name="Lee Y.H."/>
            <person name="Choi D."/>
        </authorList>
    </citation>
    <scope>NUCLEOTIDE SEQUENCE [LARGE SCALE GENOMIC DNA]</scope>
    <source>
        <strain evidence="5">cv. CM334</strain>
    </source>
</reference>
<dbReference type="InterPro" id="IPR057670">
    <property type="entry name" value="SH3_retrovirus"/>
</dbReference>
<dbReference type="InterPro" id="IPR050715">
    <property type="entry name" value="LRR-SigEffector_domain"/>
</dbReference>
<dbReference type="AlphaFoldDB" id="A0A2G2Y4S5"/>
<dbReference type="Pfam" id="PF13855">
    <property type="entry name" value="LRR_8"/>
    <property type="match status" value="1"/>
</dbReference>
<dbReference type="EMBL" id="AYRZ02000012">
    <property type="protein sequence ID" value="PHT64728.1"/>
    <property type="molecule type" value="Genomic_DNA"/>
</dbReference>
<dbReference type="SUPFAM" id="SSF52058">
    <property type="entry name" value="L domain-like"/>
    <property type="match status" value="1"/>
</dbReference>
<feature type="domain" description="Retroviral polymerase SH3-like" evidence="3">
    <location>
        <begin position="6"/>
        <end position="45"/>
    </location>
</feature>
<dbReference type="Pfam" id="PF25597">
    <property type="entry name" value="SH3_retrovirus"/>
    <property type="match status" value="1"/>
</dbReference>
<dbReference type="Proteomes" id="UP000222542">
    <property type="component" value="Unassembled WGS sequence"/>
</dbReference>
<dbReference type="Pfam" id="PF13516">
    <property type="entry name" value="LRR_6"/>
    <property type="match status" value="1"/>
</dbReference>
<dbReference type="Pfam" id="PF00560">
    <property type="entry name" value="LRR_1"/>
    <property type="match status" value="1"/>
</dbReference>
<protein>
    <recommendedName>
        <fullName evidence="3">Retroviral polymerase SH3-like domain-containing protein</fullName>
    </recommendedName>
</protein>
<evidence type="ECO:0000313" key="4">
    <source>
        <dbReference type="EMBL" id="PHT64728.1"/>
    </source>
</evidence>
<evidence type="ECO:0000313" key="5">
    <source>
        <dbReference type="Proteomes" id="UP000222542"/>
    </source>
</evidence>
<evidence type="ECO:0000256" key="2">
    <source>
        <dbReference type="ARBA" id="ARBA00022737"/>
    </source>
</evidence>
<dbReference type="PROSITE" id="PS51450">
    <property type="entry name" value="LRR"/>
    <property type="match status" value="1"/>
</dbReference>
<dbReference type="Gene3D" id="3.80.10.10">
    <property type="entry name" value="Ribonuclease Inhibitor"/>
    <property type="match status" value="2"/>
</dbReference>
<dbReference type="GO" id="GO:0006952">
    <property type="term" value="P:defense response"/>
    <property type="evidence" value="ECO:0007669"/>
    <property type="project" value="UniProtKB-ARBA"/>
</dbReference>
<evidence type="ECO:0000259" key="3">
    <source>
        <dbReference type="Pfam" id="PF25597"/>
    </source>
</evidence>
<dbReference type="GO" id="GO:0051707">
    <property type="term" value="P:response to other organism"/>
    <property type="evidence" value="ECO:0007669"/>
    <property type="project" value="UniProtKB-ARBA"/>
</dbReference>
<organism evidence="4 5">
    <name type="scientific">Capsicum annuum</name>
    <name type="common">Capsicum pepper</name>
    <dbReference type="NCBI Taxonomy" id="4072"/>
    <lineage>
        <taxon>Eukaryota</taxon>
        <taxon>Viridiplantae</taxon>
        <taxon>Streptophyta</taxon>
        <taxon>Embryophyta</taxon>
        <taxon>Tracheophyta</taxon>
        <taxon>Spermatophyta</taxon>
        <taxon>Magnoliopsida</taxon>
        <taxon>eudicotyledons</taxon>
        <taxon>Gunneridae</taxon>
        <taxon>Pentapetalae</taxon>
        <taxon>asterids</taxon>
        <taxon>lamiids</taxon>
        <taxon>Solanales</taxon>
        <taxon>Solanaceae</taxon>
        <taxon>Solanoideae</taxon>
        <taxon>Capsiceae</taxon>
        <taxon>Capsicum</taxon>
    </lineage>
</organism>
<keyword evidence="1" id="KW-0433">Leucine-rich repeat</keyword>
<dbReference type="InterPro" id="IPR001611">
    <property type="entry name" value="Leu-rich_rpt"/>
</dbReference>
<dbReference type="InterPro" id="IPR032675">
    <property type="entry name" value="LRR_dom_sf"/>
</dbReference>
<evidence type="ECO:0000256" key="1">
    <source>
        <dbReference type="ARBA" id="ARBA00022614"/>
    </source>
</evidence>
<proteinExistence type="predicted"/>
<keyword evidence="2" id="KW-0677">Repeat</keyword>
<comment type="caution">
    <text evidence="4">The sequence shown here is derived from an EMBL/GenBank/DDBJ whole genome shotgun (WGS) entry which is preliminary data.</text>
</comment>
<dbReference type="PANTHER" id="PTHR45752:SF195">
    <property type="entry name" value="LEUCINE-RICH REPEAT (LRR) FAMILY PROTEIN-RELATED"/>
    <property type="match status" value="1"/>
</dbReference>
<reference evidence="4 5" key="2">
    <citation type="journal article" date="2017" name="Genome Biol.">
        <title>New reference genome sequences of hot pepper reveal the massive evolution of plant disease-resistance genes by retroduplication.</title>
        <authorList>
            <person name="Kim S."/>
            <person name="Park J."/>
            <person name="Yeom S.I."/>
            <person name="Kim Y.M."/>
            <person name="Seo E."/>
            <person name="Kim K.T."/>
            <person name="Kim M.S."/>
            <person name="Lee J.M."/>
            <person name="Cheong K."/>
            <person name="Shin H.S."/>
            <person name="Kim S.B."/>
            <person name="Han K."/>
            <person name="Lee J."/>
            <person name="Park M."/>
            <person name="Lee H.A."/>
            <person name="Lee H.Y."/>
            <person name="Lee Y."/>
            <person name="Oh S."/>
            <person name="Lee J.H."/>
            <person name="Choi E."/>
            <person name="Choi E."/>
            <person name="Lee S.E."/>
            <person name="Jeon J."/>
            <person name="Kim H."/>
            <person name="Choi G."/>
            <person name="Song H."/>
            <person name="Lee J."/>
            <person name="Lee S.C."/>
            <person name="Kwon J.K."/>
            <person name="Lee H.Y."/>
            <person name="Koo N."/>
            <person name="Hong Y."/>
            <person name="Kim R.W."/>
            <person name="Kang W.H."/>
            <person name="Huh J.H."/>
            <person name="Kang B.C."/>
            <person name="Yang T.J."/>
            <person name="Lee Y.H."/>
            <person name="Bennetzen J.L."/>
            <person name="Choi D."/>
        </authorList>
    </citation>
    <scope>NUCLEOTIDE SEQUENCE [LARGE SCALE GENOMIC DNA]</scope>
    <source>
        <strain evidence="5">cv. CM334</strain>
    </source>
</reference>
<gene>
    <name evidence="4" type="ORF">T459_29153</name>
</gene>
<dbReference type="SMART" id="SM00369">
    <property type="entry name" value="LRR_TYP"/>
    <property type="match status" value="4"/>
</dbReference>
<dbReference type="PANTHER" id="PTHR45752">
    <property type="entry name" value="LEUCINE-RICH REPEAT-CONTAINING"/>
    <property type="match status" value="1"/>
</dbReference>
<sequence>MSTRASVLMGYSSSQKGYLIYDMSSNIFSLSGDVSFREDIFPFKLLKNQTQSPHHIFPLEDQYLVLGDAGTSLQIPVTRSPQGVPDSVNQLEQQLQDQRRSTRGRKPPVWMNDFVSKSTKKAPHALVNHVSYDKLSSSYNSYVLKTSCVAEPRSYSKAYKNPRWVEAMKNEIEALNSIILRRLLLCLKERSLLVASTKLMEYQVIKAFPVSTKARSQRLTKPDANTRFQWDAKFGEFVFAVILGRFPCVSGESLEYLNLEFCSSLEIFPEVMGKVKPSSIEYLTQGEIHLGNMENLVALPSSICKLKCLVKLDMSYCFKVESLPEEIGNLENLEELDARQTLISRPPSFIIRLNKLKFLSFEKNKMKPCSIEYLTQGVLFVFPRVNEGLRSLEILNLSFCNLIDGGLLEDIGCLHSLEELTLSGNNFEYFPQSIAQLSALRFLGLSHCKKINFELIVGMKNLEALNLSYCNLIDRELADDIGCLSSLKELDLSGNNFEHLPQSIAQLGALRCLDLSHCKRLTRLLEFPVLLDTIEADWTNYWICNSLFQNISFVQHDISASDSLSLRVITAHLISSSDDDGVSCITRKLVLSNHSKYTLELPAQTEKQRCYFENRTGLTAYASHMFPLFATDN</sequence>